<organism evidence="2 3">
    <name type="scientific">Saprolegnia diclina (strain VS20)</name>
    <dbReference type="NCBI Taxonomy" id="1156394"/>
    <lineage>
        <taxon>Eukaryota</taxon>
        <taxon>Sar</taxon>
        <taxon>Stramenopiles</taxon>
        <taxon>Oomycota</taxon>
        <taxon>Saprolegniomycetes</taxon>
        <taxon>Saprolegniales</taxon>
        <taxon>Saprolegniaceae</taxon>
        <taxon>Saprolegnia</taxon>
    </lineage>
</organism>
<name>T0Q6N9_SAPDV</name>
<dbReference type="RefSeq" id="XP_008617465.1">
    <property type="nucleotide sequence ID" value="XM_008619243.1"/>
</dbReference>
<evidence type="ECO:0000313" key="3">
    <source>
        <dbReference type="Proteomes" id="UP000030762"/>
    </source>
</evidence>
<feature type="transmembrane region" description="Helical" evidence="1">
    <location>
        <begin position="124"/>
        <end position="143"/>
    </location>
</feature>
<protein>
    <recommendedName>
        <fullName evidence="4">MARVEL domain-containing protein</fullName>
    </recommendedName>
</protein>
<dbReference type="OrthoDB" id="70028at2759"/>
<evidence type="ECO:0000313" key="2">
    <source>
        <dbReference type="EMBL" id="EQC29130.1"/>
    </source>
</evidence>
<dbReference type="AlphaFoldDB" id="T0Q6N9"/>
<feature type="transmembrane region" description="Helical" evidence="1">
    <location>
        <begin position="403"/>
        <end position="423"/>
    </location>
</feature>
<feature type="transmembrane region" description="Helical" evidence="1">
    <location>
        <begin position="50"/>
        <end position="73"/>
    </location>
</feature>
<feature type="transmembrane region" description="Helical" evidence="1">
    <location>
        <begin position="366"/>
        <end position="383"/>
    </location>
</feature>
<dbReference type="EMBL" id="JH767187">
    <property type="protein sequence ID" value="EQC29130.1"/>
    <property type="molecule type" value="Genomic_DNA"/>
</dbReference>
<feature type="transmembrane region" description="Helical" evidence="1">
    <location>
        <begin position="12"/>
        <end position="30"/>
    </location>
</feature>
<dbReference type="InterPro" id="IPR052649">
    <property type="entry name" value="NCE102-like"/>
</dbReference>
<feature type="transmembrane region" description="Helical" evidence="1">
    <location>
        <begin position="291"/>
        <end position="315"/>
    </location>
</feature>
<keyword evidence="3" id="KW-1185">Reference proteome</keyword>
<dbReference type="PANTHER" id="PTHR28165">
    <property type="entry name" value="NON-CLASSICAL EXPORT PROTEIN 2-RELATED"/>
    <property type="match status" value="1"/>
</dbReference>
<dbReference type="GeneID" id="19953888"/>
<keyword evidence="1" id="KW-1133">Transmembrane helix</keyword>
<evidence type="ECO:0008006" key="4">
    <source>
        <dbReference type="Google" id="ProtNLM"/>
    </source>
</evidence>
<proteinExistence type="predicted"/>
<keyword evidence="1" id="KW-0812">Transmembrane</keyword>
<feature type="transmembrane region" description="Helical" evidence="1">
    <location>
        <begin position="335"/>
        <end position="354"/>
    </location>
</feature>
<sequence length="509" mass="54656">MTASALLSTGARLLQALTSLATLVAVFMAFDSFTFRDNSKSYRFITVPMMMTLVVGTAGFLFAASYSLFVLALDRLQPDVLVERIVDGLLAIAFALCGIFMAGLGGCGANDPTQFHCDTYNATMALTFVAAVLFAFAMVYSLLTTEIPHPDAVENLVPRGNYGRASSPAPRSPKADDTLTIMPRGQFGSVQPPVRGHFKHGGDQDNTDELVPRGKFGSIVTLDQHVRRAGSTSDLDTLRDQPAPSPLVDELGCLTIAIGSPRVLQVQVAVPVAGSACGGIRRSMPRRTALLILRGLHALGGVALVVSTMLTYGTFTLVDGDRYRYAQTYQFVSVVVGYTSVQIGLLYLVGVGLLRQPSVDIVLERFIDGILVLCCVVVGYMAQRKVALCDVTMASYHVACAGLDWSVAASFGLATLFGLSLGYNCVMRRPSHPDAVENLVPRGNYGPQRCIPGSIPMLSPRGDDTTGRALATIDQDKTENLVPRGNFSLAEDDDVDKTEKLMPRGEFHL</sequence>
<dbReference type="PANTHER" id="PTHR28165:SF1">
    <property type="entry name" value="NON-CLASSICAL EXPORT PROTEIN 2-RELATED"/>
    <property type="match status" value="1"/>
</dbReference>
<dbReference type="VEuPathDB" id="FungiDB:SDRG_13161"/>
<dbReference type="InParanoid" id="T0Q6N9"/>
<keyword evidence="1" id="KW-0472">Membrane</keyword>
<feature type="transmembrane region" description="Helical" evidence="1">
    <location>
        <begin position="85"/>
        <end position="104"/>
    </location>
</feature>
<accession>T0Q6N9</accession>
<reference evidence="2 3" key="1">
    <citation type="submission" date="2012-04" db="EMBL/GenBank/DDBJ databases">
        <title>The Genome Sequence of Saprolegnia declina VS20.</title>
        <authorList>
            <consortium name="The Broad Institute Genome Sequencing Platform"/>
            <person name="Russ C."/>
            <person name="Nusbaum C."/>
            <person name="Tyler B."/>
            <person name="van West P."/>
            <person name="Dieguez-Uribeondo J."/>
            <person name="de Bruijn I."/>
            <person name="Tripathy S."/>
            <person name="Jiang R."/>
            <person name="Young S.K."/>
            <person name="Zeng Q."/>
            <person name="Gargeya S."/>
            <person name="Fitzgerald M."/>
            <person name="Haas B."/>
            <person name="Abouelleil A."/>
            <person name="Alvarado L."/>
            <person name="Arachchi H.M."/>
            <person name="Berlin A."/>
            <person name="Chapman S.B."/>
            <person name="Goldberg J."/>
            <person name="Griggs A."/>
            <person name="Gujja S."/>
            <person name="Hansen M."/>
            <person name="Howarth C."/>
            <person name="Imamovic A."/>
            <person name="Larimer J."/>
            <person name="McCowen C."/>
            <person name="Montmayeur A."/>
            <person name="Murphy C."/>
            <person name="Neiman D."/>
            <person name="Pearson M."/>
            <person name="Priest M."/>
            <person name="Roberts A."/>
            <person name="Saif S."/>
            <person name="Shea T."/>
            <person name="Sisk P."/>
            <person name="Sykes S."/>
            <person name="Wortman J."/>
            <person name="Nusbaum C."/>
            <person name="Birren B."/>
        </authorList>
    </citation>
    <scope>NUCLEOTIDE SEQUENCE [LARGE SCALE GENOMIC DNA]</scope>
    <source>
        <strain evidence="2 3">VS20</strain>
    </source>
</reference>
<dbReference type="Proteomes" id="UP000030762">
    <property type="component" value="Unassembled WGS sequence"/>
</dbReference>
<gene>
    <name evidence="2" type="ORF">SDRG_13161</name>
</gene>
<evidence type="ECO:0000256" key="1">
    <source>
        <dbReference type="SAM" id="Phobius"/>
    </source>
</evidence>